<sequence length="218" mass="23325">MPCTAKKFEAAREEFCVEGAPNVDAVITTQELIRMIKESGVVFEDLEPEALDMPFGMTSGAGVIFGVTGGVTEAVLRRLASDKSRGGLYTAALTGVRGMKGVKEARVPYLDREVRIAVVSGLSNAESLIQKILSGEERYDFVEVMACPGGCVSGAGQPYSASTGKAERGEGLYAVDRVSSIKRSEENSLVQSLYGDVLKGRVHELLHVDYVKDGGRNV</sequence>
<organism evidence="2">
    <name type="scientific">bioreactor metagenome</name>
    <dbReference type="NCBI Taxonomy" id="1076179"/>
    <lineage>
        <taxon>unclassified sequences</taxon>
        <taxon>metagenomes</taxon>
        <taxon>ecological metagenomes</taxon>
    </lineage>
</organism>
<name>A0A645GT98_9ZZZZ</name>
<protein>
    <submittedName>
        <fullName evidence="2">Iron hydrogenase 1</fullName>
        <ecNumber evidence="2">1.12.7.2</ecNumber>
    </submittedName>
</protein>
<dbReference type="Gene3D" id="3.40.50.1780">
    <property type="match status" value="2"/>
</dbReference>
<dbReference type="EC" id="1.12.7.2" evidence="2"/>
<dbReference type="InterPro" id="IPR009016">
    <property type="entry name" value="Fe_hydrogenase"/>
</dbReference>
<dbReference type="EMBL" id="VSSQ01081069">
    <property type="protein sequence ID" value="MPN30078.1"/>
    <property type="molecule type" value="Genomic_DNA"/>
</dbReference>
<dbReference type="SMART" id="SM00902">
    <property type="entry name" value="Fe_hyd_SSU"/>
    <property type="match status" value="1"/>
</dbReference>
<dbReference type="InterPro" id="IPR050340">
    <property type="entry name" value="Cytosolic_Fe-S_CAF"/>
</dbReference>
<dbReference type="InterPro" id="IPR004108">
    <property type="entry name" value="Fe_hydrogenase_lsu_C"/>
</dbReference>
<dbReference type="Pfam" id="PF02906">
    <property type="entry name" value="Fe_hyd_lg_C"/>
    <property type="match status" value="1"/>
</dbReference>
<gene>
    <name evidence="2" type="ORF">SDC9_177535</name>
</gene>
<proteinExistence type="predicted"/>
<dbReference type="GO" id="GO:0008901">
    <property type="term" value="F:ferredoxin hydrogenase activity"/>
    <property type="evidence" value="ECO:0007669"/>
    <property type="project" value="UniProtKB-EC"/>
</dbReference>
<dbReference type="SUPFAM" id="SSF53920">
    <property type="entry name" value="Fe-only hydrogenase"/>
    <property type="match status" value="1"/>
</dbReference>
<reference evidence="2" key="1">
    <citation type="submission" date="2019-08" db="EMBL/GenBank/DDBJ databases">
        <authorList>
            <person name="Kucharzyk K."/>
            <person name="Murdoch R.W."/>
            <person name="Higgins S."/>
            <person name="Loffler F."/>
        </authorList>
    </citation>
    <scope>NUCLEOTIDE SEQUENCE</scope>
</reference>
<dbReference type="InterPro" id="IPR003149">
    <property type="entry name" value="Fe_hydrogenase_ssu"/>
</dbReference>
<keyword evidence="2" id="KW-0560">Oxidoreductase</keyword>
<dbReference type="AlphaFoldDB" id="A0A645GT98"/>
<comment type="caution">
    <text evidence="2">The sequence shown here is derived from an EMBL/GenBank/DDBJ whole genome shotgun (WGS) entry which is preliminary data.</text>
</comment>
<feature type="domain" description="Iron hydrogenase small subunit" evidence="1">
    <location>
        <begin position="159"/>
        <end position="214"/>
    </location>
</feature>
<accession>A0A645GT98</accession>
<evidence type="ECO:0000259" key="1">
    <source>
        <dbReference type="SMART" id="SM00902"/>
    </source>
</evidence>
<dbReference type="Pfam" id="PF02256">
    <property type="entry name" value="Fe_hyd_SSU"/>
    <property type="match status" value="1"/>
</dbReference>
<evidence type="ECO:0000313" key="2">
    <source>
        <dbReference type="EMBL" id="MPN30078.1"/>
    </source>
</evidence>
<dbReference type="PANTHER" id="PTHR11615">
    <property type="entry name" value="NITRATE, FORMATE, IRON DEHYDROGENASE"/>
    <property type="match status" value="1"/>
</dbReference>